<dbReference type="Pfam" id="PF13231">
    <property type="entry name" value="PMT_2"/>
    <property type="match status" value="1"/>
</dbReference>
<feature type="transmembrane region" description="Helical" evidence="8">
    <location>
        <begin position="147"/>
        <end position="176"/>
    </location>
</feature>
<evidence type="ECO:0000259" key="9">
    <source>
        <dbReference type="Pfam" id="PF13231"/>
    </source>
</evidence>
<evidence type="ECO:0000256" key="3">
    <source>
        <dbReference type="ARBA" id="ARBA00022676"/>
    </source>
</evidence>
<protein>
    <submittedName>
        <fullName evidence="10">Glycosyltransferase family 39 protein</fullName>
    </submittedName>
</protein>
<keyword evidence="6 8" id="KW-1133">Transmembrane helix</keyword>
<feature type="transmembrane region" description="Helical" evidence="8">
    <location>
        <begin position="241"/>
        <end position="262"/>
    </location>
</feature>
<comment type="caution">
    <text evidence="10">The sequence shown here is derived from an EMBL/GenBank/DDBJ whole genome shotgun (WGS) entry which is preliminary data.</text>
</comment>
<keyword evidence="5 8" id="KW-0812">Transmembrane</keyword>
<keyword evidence="4" id="KW-0808">Transferase</keyword>
<evidence type="ECO:0000256" key="4">
    <source>
        <dbReference type="ARBA" id="ARBA00022679"/>
    </source>
</evidence>
<keyword evidence="11" id="KW-1185">Reference proteome</keyword>
<comment type="subcellular location">
    <subcellularLocation>
        <location evidence="1">Cell membrane</location>
        <topology evidence="1">Multi-pass membrane protein</topology>
    </subcellularLocation>
</comment>
<evidence type="ECO:0000256" key="5">
    <source>
        <dbReference type="ARBA" id="ARBA00022692"/>
    </source>
</evidence>
<keyword evidence="3" id="KW-0328">Glycosyltransferase</keyword>
<evidence type="ECO:0000256" key="6">
    <source>
        <dbReference type="ARBA" id="ARBA00022989"/>
    </source>
</evidence>
<keyword evidence="7 8" id="KW-0472">Membrane</keyword>
<feature type="domain" description="Glycosyltransferase RgtA/B/C/D-like" evidence="9">
    <location>
        <begin position="47"/>
        <end position="206"/>
    </location>
</feature>
<gene>
    <name evidence="10" type="ORF">GWK41_03285</name>
</gene>
<dbReference type="RefSeq" id="WP_200673480.1">
    <property type="nucleotide sequence ID" value="NZ_JAACYA010000001.1"/>
</dbReference>
<dbReference type="PANTHER" id="PTHR33908">
    <property type="entry name" value="MANNOSYLTRANSFERASE YKCB-RELATED"/>
    <property type="match status" value="1"/>
</dbReference>
<evidence type="ECO:0000256" key="7">
    <source>
        <dbReference type="ARBA" id="ARBA00023136"/>
    </source>
</evidence>
<feature type="transmembrane region" description="Helical" evidence="8">
    <location>
        <begin position="100"/>
        <end position="120"/>
    </location>
</feature>
<dbReference type="EMBL" id="JAACYA010000001">
    <property type="protein sequence ID" value="MBK3332091.1"/>
    <property type="molecule type" value="Genomic_DNA"/>
</dbReference>
<name>A0ABS1GGZ5_9AQUI</name>
<feature type="transmembrane region" description="Helical" evidence="8">
    <location>
        <begin position="188"/>
        <end position="208"/>
    </location>
</feature>
<reference evidence="10 11" key="1">
    <citation type="journal article" date="2021" name="Syst. Appl. Microbiol.">
        <title>Persephonella atlantica sp. nov.: How to adapt to physico-chemical gradients in high temperature hydrothermal habitats.</title>
        <authorList>
            <person name="Francois D.X."/>
            <person name="Godfroy A."/>
            <person name="Mathien C."/>
            <person name="Aube J."/>
            <person name="Cathalot C."/>
            <person name="Lesongeur F."/>
            <person name="L'Haridon S."/>
            <person name="Philippon X."/>
            <person name="Roussel E.G."/>
        </authorList>
    </citation>
    <scope>NUCLEOTIDE SEQUENCE [LARGE SCALE GENOMIC DNA]</scope>
    <source>
        <strain evidence="10 11">MO1340</strain>
    </source>
</reference>
<dbReference type="Proteomes" id="UP000772812">
    <property type="component" value="Unassembled WGS sequence"/>
</dbReference>
<feature type="transmembrane region" description="Helical" evidence="8">
    <location>
        <begin position="324"/>
        <end position="344"/>
    </location>
</feature>
<evidence type="ECO:0000313" key="11">
    <source>
        <dbReference type="Proteomes" id="UP000772812"/>
    </source>
</evidence>
<evidence type="ECO:0000256" key="2">
    <source>
        <dbReference type="ARBA" id="ARBA00022475"/>
    </source>
</evidence>
<accession>A0ABS1GGZ5</accession>
<evidence type="ECO:0000313" key="10">
    <source>
        <dbReference type="EMBL" id="MBK3332091.1"/>
    </source>
</evidence>
<sequence length="493" mass="58210">MIKKVVLFHLIVVLLKIFYTVANVTDLSTEEAQYWLWSKHLDLSYYSKPPLIAYMNFVSTSVFGDTELGVRINAIIIGFGIGVLIYLLVRDLFRDEHLAFFSSVFITAVPVYQIGSYIFLTDAPLAFFWLLTVYLFFKAIVENKLSLWIGTGISAGLGFLSKFVIVLFLPPAVIFLFLHKRQVLKNRYFYLSIFIAFLFTIPVIWWNLEHNFITFKHLLSLEGGAVREFSFEKTARYISEYLFSQIGINSVFLFPFFVYALFRGFKDRKDYRIFYLWILPVFVFLVFLYISRKKHVEANWPAFGYATLYALTAYYIYIKRWFKGFLFASILSVWSILTLFYPFYLDKIGLGKLYPPKIDPLHRLVGWEGLGKKVTEIVNTLGTDRYFIFSRNYHIASELSFYVEGNPQTYCIVIQRRMNQFDLWPGLEQFEGKGYTGIYVSYWGLPEKVKSSFKSVKAHYRYDIIYRGWKYRTVHIYVLEDFIKLKQDRVNRF</sequence>
<dbReference type="InterPro" id="IPR050297">
    <property type="entry name" value="LipidA_mod_glycosyltrf_83"/>
</dbReference>
<evidence type="ECO:0000256" key="1">
    <source>
        <dbReference type="ARBA" id="ARBA00004651"/>
    </source>
</evidence>
<dbReference type="PANTHER" id="PTHR33908:SF11">
    <property type="entry name" value="MEMBRANE PROTEIN"/>
    <property type="match status" value="1"/>
</dbReference>
<evidence type="ECO:0000256" key="8">
    <source>
        <dbReference type="SAM" id="Phobius"/>
    </source>
</evidence>
<feature type="transmembrane region" description="Helical" evidence="8">
    <location>
        <begin position="274"/>
        <end position="292"/>
    </location>
</feature>
<dbReference type="InterPro" id="IPR038731">
    <property type="entry name" value="RgtA/B/C-like"/>
</dbReference>
<feature type="transmembrane region" description="Helical" evidence="8">
    <location>
        <begin position="298"/>
        <end position="317"/>
    </location>
</feature>
<proteinExistence type="predicted"/>
<keyword evidence="2" id="KW-1003">Cell membrane</keyword>
<feature type="transmembrane region" description="Helical" evidence="8">
    <location>
        <begin position="70"/>
        <end position="88"/>
    </location>
</feature>
<organism evidence="10 11">
    <name type="scientific">Persephonella atlantica</name>
    <dbReference type="NCBI Taxonomy" id="2699429"/>
    <lineage>
        <taxon>Bacteria</taxon>
        <taxon>Pseudomonadati</taxon>
        <taxon>Aquificota</taxon>
        <taxon>Aquificia</taxon>
        <taxon>Aquificales</taxon>
        <taxon>Hydrogenothermaceae</taxon>
        <taxon>Persephonella</taxon>
    </lineage>
</organism>